<dbReference type="GeneID" id="63813600"/>
<dbReference type="EMBL" id="MSFN02000002">
    <property type="protein sequence ID" value="PTU22810.1"/>
    <property type="molecule type" value="Genomic_DNA"/>
</dbReference>
<gene>
    <name evidence="2" type="ORF">P175DRAFT_0499351</name>
</gene>
<dbReference type="Proteomes" id="UP000244073">
    <property type="component" value="Unassembled WGS sequence"/>
</dbReference>
<feature type="chain" id="PRO_5015574845" evidence="1">
    <location>
        <begin position="23"/>
        <end position="84"/>
    </location>
</feature>
<evidence type="ECO:0000313" key="3">
    <source>
        <dbReference type="Proteomes" id="UP000244073"/>
    </source>
</evidence>
<keyword evidence="1" id="KW-0732">Signal</keyword>
<sequence length="84" mass="9293">MAFSFSMLLLLLLLGIARPPWGKWKSKGYEFAPTLLVPCFKDLMALAIAGAQVVTRNVKKKNSSSARTSLAILMDCLFIWSCVI</sequence>
<dbReference type="VEuPathDB" id="FungiDB:P175DRAFT_0499351"/>
<proteinExistence type="predicted"/>
<evidence type="ECO:0000313" key="2">
    <source>
        <dbReference type="EMBL" id="PTU22810.1"/>
    </source>
</evidence>
<protein>
    <submittedName>
        <fullName evidence="2">Uncharacterized protein</fullName>
    </submittedName>
</protein>
<accession>A0A2T5M2N7</accession>
<evidence type="ECO:0000256" key="1">
    <source>
        <dbReference type="SAM" id="SignalP"/>
    </source>
</evidence>
<name>A0A2T5M2N7_9EURO</name>
<dbReference type="AlphaFoldDB" id="A0A2T5M2N7"/>
<reference evidence="2 3" key="1">
    <citation type="journal article" date="2018" name="Proc. Natl. Acad. Sci. U.S.A.">
        <title>Linking secondary metabolites to gene clusters through genome sequencing of six diverse Aspergillus species.</title>
        <authorList>
            <person name="Kaerboelling I."/>
            <person name="Vesth T.C."/>
            <person name="Frisvad J.C."/>
            <person name="Nybo J.L."/>
            <person name="Theobald S."/>
            <person name="Kuo A."/>
            <person name="Bowyer P."/>
            <person name="Matsuda Y."/>
            <person name="Mondo S."/>
            <person name="Lyhne E.K."/>
            <person name="Kogle M.E."/>
            <person name="Clum A."/>
            <person name="Lipzen A."/>
            <person name="Salamov A."/>
            <person name="Ngan C.Y."/>
            <person name="Daum C."/>
            <person name="Chiniquy J."/>
            <person name="Barry K."/>
            <person name="LaButti K."/>
            <person name="Haridas S."/>
            <person name="Simmons B.A."/>
            <person name="Magnuson J.K."/>
            <person name="Mortensen U.H."/>
            <person name="Larsen T.O."/>
            <person name="Grigoriev I.V."/>
            <person name="Baker S.E."/>
            <person name="Andersen M.R."/>
        </authorList>
    </citation>
    <scope>NUCLEOTIDE SEQUENCE [LARGE SCALE GENOMIC DNA]</scope>
    <source>
        <strain evidence="2 3">IBT 24754</strain>
    </source>
</reference>
<organism evidence="2 3">
    <name type="scientific">Aspergillus ochraceoroseus IBT 24754</name>
    <dbReference type="NCBI Taxonomy" id="1392256"/>
    <lineage>
        <taxon>Eukaryota</taxon>
        <taxon>Fungi</taxon>
        <taxon>Dikarya</taxon>
        <taxon>Ascomycota</taxon>
        <taxon>Pezizomycotina</taxon>
        <taxon>Eurotiomycetes</taxon>
        <taxon>Eurotiomycetidae</taxon>
        <taxon>Eurotiales</taxon>
        <taxon>Aspergillaceae</taxon>
        <taxon>Aspergillus</taxon>
        <taxon>Aspergillus subgen. Nidulantes</taxon>
    </lineage>
</organism>
<comment type="caution">
    <text evidence="2">The sequence shown here is derived from an EMBL/GenBank/DDBJ whole genome shotgun (WGS) entry which is preliminary data.</text>
</comment>
<dbReference type="RefSeq" id="XP_040754202.1">
    <property type="nucleotide sequence ID" value="XM_040896718.1"/>
</dbReference>
<feature type="signal peptide" evidence="1">
    <location>
        <begin position="1"/>
        <end position="22"/>
    </location>
</feature>